<feature type="transmembrane region" description="Helical" evidence="4">
    <location>
        <begin position="285"/>
        <end position="304"/>
    </location>
</feature>
<dbReference type="PANTHER" id="PTHR11360">
    <property type="entry name" value="MONOCARBOXYLATE TRANSPORTER"/>
    <property type="match status" value="1"/>
</dbReference>
<evidence type="ECO:0000256" key="3">
    <source>
        <dbReference type="SAM" id="MobiDB-lite"/>
    </source>
</evidence>
<comment type="subcellular location">
    <subcellularLocation>
        <location evidence="1">Membrane</location>
        <topology evidence="1">Multi-pass membrane protein</topology>
    </subcellularLocation>
</comment>
<evidence type="ECO:0000313" key="5">
    <source>
        <dbReference type="EMBL" id="TKA72885.1"/>
    </source>
</evidence>
<feature type="transmembrane region" description="Helical" evidence="4">
    <location>
        <begin position="109"/>
        <end position="131"/>
    </location>
</feature>
<dbReference type="InterPro" id="IPR036259">
    <property type="entry name" value="MFS_trans_sf"/>
</dbReference>
<evidence type="ECO:0000313" key="6">
    <source>
        <dbReference type="Proteomes" id="UP000308768"/>
    </source>
</evidence>
<dbReference type="SUPFAM" id="SSF103473">
    <property type="entry name" value="MFS general substrate transporter"/>
    <property type="match status" value="1"/>
</dbReference>
<evidence type="ECO:0000256" key="2">
    <source>
        <dbReference type="ARBA" id="ARBA00006727"/>
    </source>
</evidence>
<dbReference type="GO" id="GO:0016020">
    <property type="term" value="C:membrane"/>
    <property type="evidence" value="ECO:0007669"/>
    <property type="project" value="UniProtKB-SubCell"/>
</dbReference>
<evidence type="ECO:0008006" key="7">
    <source>
        <dbReference type="Google" id="ProtNLM"/>
    </source>
</evidence>
<protein>
    <recommendedName>
        <fullName evidence="7">Major facilitator superfamily (MFS) profile domain-containing protein</fullName>
    </recommendedName>
</protein>
<gene>
    <name evidence="5" type="ORF">B0A49_08141</name>
</gene>
<reference evidence="5 6" key="1">
    <citation type="submission" date="2017-03" db="EMBL/GenBank/DDBJ databases">
        <title>Genomes of endolithic fungi from Antarctica.</title>
        <authorList>
            <person name="Coleine C."/>
            <person name="Masonjones S."/>
            <person name="Stajich J.E."/>
        </authorList>
    </citation>
    <scope>NUCLEOTIDE SEQUENCE [LARGE SCALE GENOMIC DNA]</scope>
    <source>
        <strain evidence="5 6">CCFEE 5187</strain>
    </source>
</reference>
<feature type="transmembrane region" description="Helical" evidence="4">
    <location>
        <begin position="236"/>
        <end position="255"/>
    </location>
</feature>
<keyword evidence="4" id="KW-0812">Transmembrane</keyword>
<feature type="transmembrane region" description="Helical" evidence="4">
    <location>
        <begin position="169"/>
        <end position="191"/>
    </location>
</feature>
<proteinExistence type="inferred from homology"/>
<feature type="non-terminal residue" evidence="5">
    <location>
        <position position="333"/>
    </location>
</feature>
<dbReference type="PANTHER" id="PTHR11360:SF234">
    <property type="entry name" value="MFS-TYPE TRANSPORTER DBAD-RELATED"/>
    <property type="match status" value="1"/>
</dbReference>
<comment type="caution">
    <text evidence="5">The sequence shown here is derived from an EMBL/GenBank/DDBJ whole genome shotgun (WGS) entry which is preliminary data.</text>
</comment>
<dbReference type="GO" id="GO:0022857">
    <property type="term" value="F:transmembrane transporter activity"/>
    <property type="evidence" value="ECO:0007669"/>
    <property type="project" value="InterPro"/>
</dbReference>
<keyword evidence="4" id="KW-0472">Membrane</keyword>
<dbReference type="Pfam" id="PF07690">
    <property type="entry name" value="MFS_1"/>
    <property type="match status" value="1"/>
</dbReference>
<dbReference type="Proteomes" id="UP000308768">
    <property type="component" value="Unassembled WGS sequence"/>
</dbReference>
<feature type="transmembrane region" description="Helical" evidence="4">
    <location>
        <begin position="138"/>
        <end position="157"/>
    </location>
</feature>
<dbReference type="InterPro" id="IPR050327">
    <property type="entry name" value="Proton-linked_MCT"/>
</dbReference>
<evidence type="ECO:0000256" key="4">
    <source>
        <dbReference type="SAM" id="Phobius"/>
    </source>
</evidence>
<feature type="transmembrane region" description="Helical" evidence="4">
    <location>
        <begin position="68"/>
        <end position="89"/>
    </location>
</feature>
<dbReference type="InterPro" id="IPR011701">
    <property type="entry name" value="MFS"/>
</dbReference>
<accession>A0A4U0XE73</accession>
<feature type="region of interest" description="Disordered" evidence="3">
    <location>
        <begin position="1"/>
        <end position="38"/>
    </location>
</feature>
<dbReference type="OrthoDB" id="6509908at2759"/>
<dbReference type="AlphaFoldDB" id="A0A4U0XE73"/>
<sequence>MSRSPHRSPSYAGSSISDGEKSPRRNSSSSNVGAPRFMDSVHPRSLEAATRPQLAAPDEPLWRKEWRAYTCLLGCFFLMFNSWGLVNAYGTFSSYYLQHLLPGIDVLKLNLVGSTQSFVVLSLSFVIGRILDAGHSQLLIGTGSFFVTLGMFMLSVANGNGQYGQGKYGLIWFTQGFVTGLGMACFFVSSSQIAATWFIRKKGFAIGIVASGASIAGLVYPIMTKFLITQVGFNNAVRYVATVVCLTSVLAFFTATPRPTHIYRKPEKWTALKVWVDTQAFRNPAFCWFMAAICFLFFGFYAIFFNLEEWAASEGFGIRGDTPEGFEVGLQGE</sequence>
<dbReference type="Gene3D" id="1.20.1250.20">
    <property type="entry name" value="MFS general substrate transporter like domains"/>
    <property type="match status" value="1"/>
</dbReference>
<comment type="similarity">
    <text evidence="2">Belongs to the major facilitator superfamily. Monocarboxylate porter (TC 2.A.1.13) family.</text>
</comment>
<keyword evidence="4" id="KW-1133">Transmembrane helix</keyword>
<dbReference type="EMBL" id="NAJN01000467">
    <property type="protein sequence ID" value="TKA72885.1"/>
    <property type="molecule type" value="Genomic_DNA"/>
</dbReference>
<evidence type="ECO:0000256" key="1">
    <source>
        <dbReference type="ARBA" id="ARBA00004141"/>
    </source>
</evidence>
<keyword evidence="6" id="KW-1185">Reference proteome</keyword>
<organism evidence="5 6">
    <name type="scientific">Cryomyces minteri</name>
    <dbReference type="NCBI Taxonomy" id="331657"/>
    <lineage>
        <taxon>Eukaryota</taxon>
        <taxon>Fungi</taxon>
        <taxon>Dikarya</taxon>
        <taxon>Ascomycota</taxon>
        <taxon>Pezizomycotina</taxon>
        <taxon>Dothideomycetes</taxon>
        <taxon>Dothideomycetes incertae sedis</taxon>
        <taxon>Cryomyces</taxon>
    </lineage>
</organism>
<name>A0A4U0XE73_9PEZI</name>
<feature type="transmembrane region" description="Helical" evidence="4">
    <location>
        <begin position="203"/>
        <end position="224"/>
    </location>
</feature>